<evidence type="ECO:0000313" key="2">
    <source>
        <dbReference type="Proteomes" id="UP000700212"/>
    </source>
</evidence>
<dbReference type="InterPro" id="IPR036249">
    <property type="entry name" value="Thioredoxin-like_sf"/>
</dbReference>
<proteinExistence type="predicted"/>
<dbReference type="RefSeq" id="WP_108306125.1">
    <property type="nucleotide sequence ID" value="NZ_QAFW01000004.1"/>
</dbReference>
<accession>A0A921T479</accession>
<dbReference type="Gene3D" id="3.40.30.10">
    <property type="entry name" value="Glutaredoxin"/>
    <property type="match status" value="1"/>
</dbReference>
<evidence type="ECO:0000313" key="1">
    <source>
        <dbReference type="EMBL" id="HJH10262.1"/>
    </source>
</evidence>
<dbReference type="Proteomes" id="UP000700212">
    <property type="component" value="Unassembled WGS sequence"/>
</dbReference>
<dbReference type="AlphaFoldDB" id="A0A921T479"/>
<dbReference type="Pfam" id="PF05768">
    <property type="entry name" value="Glrx-like"/>
    <property type="match status" value="1"/>
</dbReference>
<reference evidence="1" key="2">
    <citation type="submission" date="2021-09" db="EMBL/GenBank/DDBJ databases">
        <authorList>
            <person name="Gilroy R."/>
        </authorList>
    </citation>
    <scope>NUCLEOTIDE SEQUENCE</scope>
    <source>
        <strain evidence="1">CHK160-4876</strain>
    </source>
</reference>
<protein>
    <submittedName>
        <fullName evidence="1">Glutaredoxin family protein</fullName>
    </submittedName>
</protein>
<dbReference type="OrthoDB" id="32865at2"/>
<organism evidence="1 2">
    <name type="scientific">Metalysinibacillus jejuensis</name>
    <dbReference type="NCBI Taxonomy" id="914327"/>
    <lineage>
        <taxon>Bacteria</taxon>
        <taxon>Bacillati</taxon>
        <taxon>Bacillota</taxon>
        <taxon>Bacilli</taxon>
        <taxon>Bacillales</taxon>
        <taxon>Caryophanaceae</taxon>
        <taxon>Metalysinibacillus</taxon>
    </lineage>
</organism>
<reference evidence="1" key="1">
    <citation type="journal article" date="2021" name="PeerJ">
        <title>Extensive microbial diversity within the chicken gut microbiome revealed by metagenomics and culture.</title>
        <authorList>
            <person name="Gilroy R."/>
            <person name="Ravi A."/>
            <person name="Getino M."/>
            <person name="Pursley I."/>
            <person name="Horton D.L."/>
            <person name="Alikhan N.F."/>
            <person name="Baker D."/>
            <person name="Gharbi K."/>
            <person name="Hall N."/>
            <person name="Watson M."/>
            <person name="Adriaenssens E.M."/>
            <person name="Foster-Nyarko E."/>
            <person name="Jarju S."/>
            <person name="Secka A."/>
            <person name="Antonio M."/>
            <person name="Oren A."/>
            <person name="Chaudhuri R.R."/>
            <person name="La Ragione R."/>
            <person name="Hildebrand F."/>
            <person name="Pallen M.J."/>
        </authorList>
    </citation>
    <scope>NUCLEOTIDE SEQUENCE</scope>
    <source>
        <strain evidence="1">CHK160-4876</strain>
    </source>
</reference>
<name>A0A921T479_9BACL</name>
<sequence>MTVLFYGRPNCALCDEGKKIMAMVAQDLALNVAYINIEEDDQVHEKYMLMIPVVVKGEKVVQYGQLDYLTLLDGCSDGL</sequence>
<dbReference type="InterPro" id="IPR008554">
    <property type="entry name" value="Glutaredoxin-like"/>
</dbReference>
<gene>
    <name evidence="1" type="ORF">K8V30_00980</name>
</gene>
<comment type="caution">
    <text evidence="1">The sequence shown here is derived from an EMBL/GenBank/DDBJ whole genome shotgun (WGS) entry which is preliminary data.</text>
</comment>
<dbReference type="SUPFAM" id="SSF52833">
    <property type="entry name" value="Thioredoxin-like"/>
    <property type="match status" value="1"/>
</dbReference>
<dbReference type="EMBL" id="DYTV01000010">
    <property type="protein sequence ID" value="HJH10262.1"/>
    <property type="molecule type" value="Genomic_DNA"/>
</dbReference>